<protein>
    <recommendedName>
        <fullName evidence="2">DUF4167 domain-containing protein</fullName>
    </recommendedName>
</protein>
<feature type="compositionally biased region" description="Basic and acidic residues" evidence="1">
    <location>
        <begin position="223"/>
        <end position="241"/>
    </location>
</feature>
<dbReference type="InterPro" id="IPR025430">
    <property type="entry name" value="DUF4167"/>
</dbReference>
<evidence type="ECO:0000256" key="1">
    <source>
        <dbReference type="SAM" id="MobiDB-lite"/>
    </source>
</evidence>
<feature type="compositionally biased region" description="Basic and acidic residues" evidence="1">
    <location>
        <begin position="349"/>
        <end position="361"/>
    </location>
</feature>
<feature type="compositionally biased region" description="Basic and acidic residues" evidence="1">
    <location>
        <begin position="256"/>
        <end position="270"/>
    </location>
</feature>
<dbReference type="Pfam" id="PF13763">
    <property type="entry name" value="DUF4167"/>
    <property type="match status" value="1"/>
</dbReference>
<keyword evidence="4" id="KW-1185">Reference proteome</keyword>
<reference evidence="3 4" key="1">
    <citation type="submission" date="2016-10" db="EMBL/GenBank/DDBJ databases">
        <authorList>
            <person name="de Groot N.N."/>
        </authorList>
    </citation>
    <scope>NUCLEOTIDE SEQUENCE [LARGE SCALE GENOMIC DNA]</scope>
    <source>
        <strain evidence="3 4">CGMCC 1.8894</strain>
    </source>
</reference>
<sequence>MRAAVVIQSNSPWSFSFDPLFNVLEIADPGWTTLYRPAFPEPRDQHARYRLETDYMRSSKQRSRSKQNRPRPVGNIINRVFDSSGPDGKVRGTPQQIIEKYQILARDAQLSNDRVAAENFLQHAEHYTRMLAEATREMNAEAEARRIAQEAQNQREQQQREQQQREQQQQRDRQAAEAQAREGQGRDGQNRDNQNRDGQNRDNQSRDNQSRDRQNNQGNAPRADTRPDAEPRQRDDRRDNRQGAPYGDMEQAADNSARDRTAVDGEDPRGVDAAQGGESTLVKTPENLDASDQPPARNVRKRAPRAPKAADGTPGSDAAAAKADAPKEPKHVATGEKPAPRKRAPRKPKVVDADSTSDARSDQSSAAE</sequence>
<dbReference type="STRING" id="564137.SAMN04488238_10229"/>
<feature type="compositionally biased region" description="Basic and acidic residues" evidence="1">
    <location>
        <begin position="324"/>
        <end position="334"/>
    </location>
</feature>
<proteinExistence type="predicted"/>
<dbReference type="EMBL" id="FNOM01000002">
    <property type="protein sequence ID" value="SDW42244.1"/>
    <property type="molecule type" value="Genomic_DNA"/>
</dbReference>
<feature type="region of interest" description="Disordered" evidence="1">
    <location>
        <begin position="148"/>
        <end position="368"/>
    </location>
</feature>
<evidence type="ECO:0000313" key="4">
    <source>
        <dbReference type="Proteomes" id="UP000198539"/>
    </source>
</evidence>
<evidence type="ECO:0000259" key="2">
    <source>
        <dbReference type="Pfam" id="PF13763"/>
    </source>
</evidence>
<feature type="domain" description="DUF4167" evidence="2">
    <location>
        <begin position="62"/>
        <end position="136"/>
    </location>
</feature>
<organism evidence="3 4">
    <name type="scientific">Roseicitreum antarcticum</name>
    <dbReference type="NCBI Taxonomy" id="564137"/>
    <lineage>
        <taxon>Bacteria</taxon>
        <taxon>Pseudomonadati</taxon>
        <taxon>Pseudomonadota</taxon>
        <taxon>Alphaproteobacteria</taxon>
        <taxon>Rhodobacterales</taxon>
        <taxon>Paracoccaceae</taxon>
        <taxon>Roseicitreum</taxon>
    </lineage>
</organism>
<feature type="compositionally biased region" description="Basic and acidic residues" evidence="1">
    <location>
        <begin position="157"/>
        <end position="214"/>
    </location>
</feature>
<gene>
    <name evidence="3" type="ORF">SAMN04488238_10229</name>
</gene>
<accession>A0A1H2TG50</accession>
<evidence type="ECO:0000313" key="3">
    <source>
        <dbReference type="EMBL" id="SDW42244.1"/>
    </source>
</evidence>
<feature type="region of interest" description="Disordered" evidence="1">
    <location>
        <begin position="53"/>
        <end position="92"/>
    </location>
</feature>
<feature type="compositionally biased region" description="Basic residues" evidence="1">
    <location>
        <begin position="59"/>
        <end position="69"/>
    </location>
</feature>
<name>A0A1H2TG50_9RHOB</name>
<dbReference type="AlphaFoldDB" id="A0A1H2TG50"/>
<dbReference type="Proteomes" id="UP000198539">
    <property type="component" value="Unassembled WGS sequence"/>
</dbReference>